<evidence type="ECO:0000313" key="3">
    <source>
        <dbReference type="Proteomes" id="UP001465976"/>
    </source>
</evidence>
<protein>
    <recommendedName>
        <fullName evidence="4">Hydrophobin</fullName>
    </recommendedName>
</protein>
<evidence type="ECO:0000256" key="1">
    <source>
        <dbReference type="SAM" id="SignalP"/>
    </source>
</evidence>
<gene>
    <name evidence="2" type="ORF">V5O48_006443</name>
</gene>
<dbReference type="Proteomes" id="UP001465976">
    <property type="component" value="Unassembled WGS sequence"/>
</dbReference>
<accession>A0ABR3FJH7</accession>
<keyword evidence="1" id="KW-0732">Signal</keyword>
<reference evidence="2 3" key="1">
    <citation type="submission" date="2024-02" db="EMBL/GenBank/DDBJ databases">
        <title>A draft genome for the cacao thread blight pathogen Marasmius crinis-equi.</title>
        <authorList>
            <person name="Cohen S.P."/>
            <person name="Baruah I.K."/>
            <person name="Amoako-Attah I."/>
            <person name="Bukari Y."/>
            <person name="Meinhardt L.W."/>
            <person name="Bailey B.A."/>
        </authorList>
    </citation>
    <scope>NUCLEOTIDE SEQUENCE [LARGE SCALE GENOMIC DNA]</scope>
    <source>
        <strain evidence="2 3">GH-76</strain>
    </source>
</reference>
<feature type="chain" id="PRO_5047168482" description="Hydrophobin" evidence="1">
    <location>
        <begin position="19"/>
        <end position="70"/>
    </location>
</feature>
<feature type="non-terminal residue" evidence="2">
    <location>
        <position position="70"/>
    </location>
</feature>
<sequence length="70" mass="7120">MFFSKFFALSAMTTFAVAAVAVKRSDDGDSEGCPAATALECCQTVATATDPAVSAILGLLGITLSDTNVK</sequence>
<feature type="signal peptide" evidence="1">
    <location>
        <begin position="1"/>
        <end position="18"/>
    </location>
</feature>
<comment type="caution">
    <text evidence="2">The sequence shown here is derived from an EMBL/GenBank/DDBJ whole genome shotgun (WGS) entry which is preliminary data.</text>
</comment>
<dbReference type="EMBL" id="JBAHYK010000296">
    <property type="protein sequence ID" value="KAL0575520.1"/>
    <property type="molecule type" value="Genomic_DNA"/>
</dbReference>
<name>A0ABR3FJH7_9AGAR</name>
<evidence type="ECO:0008006" key="4">
    <source>
        <dbReference type="Google" id="ProtNLM"/>
    </source>
</evidence>
<proteinExistence type="predicted"/>
<organism evidence="2 3">
    <name type="scientific">Marasmius crinis-equi</name>
    <dbReference type="NCBI Taxonomy" id="585013"/>
    <lineage>
        <taxon>Eukaryota</taxon>
        <taxon>Fungi</taxon>
        <taxon>Dikarya</taxon>
        <taxon>Basidiomycota</taxon>
        <taxon>Agaricomycotina</taxon>
        <taxon>Agaricomycetes</taxon>
        <taxon>Agaricomycetidae</taxon>
        <taxon>Agaricales</taxon>
        <taxon>Marasmiineae</taxon>
        <taxon>Marasmiaceae</taxon>
        <taxon>Marasmius</taxon>
    </lineage>
</organism>
<evidence type="ECO:0000313" key="2">
    <source>
        <dbReference type="EMBL" id="KAL0575520.1"/>
    </source>
</evidence>
<keyword evidence="3" id="KW-1185">Reference proteome</keyword>